<accession>A0A9X3ZJ16</accession>
<gene>
    <name evidence="1" type="ORF">OQ273_16180</name>
</gene>
<dbReference type="SUPFAM" id="SSF46689">
    <property type="entry name" value="Homeodomain-like"/>
    <property type="match status" value="1"/>
</dbReference>
<dbReference type="Proteomes" id="UP001151234">
    <property type="component" value="Unassembled WGS sequence"/>
</dbReference>
<sequence length="187" mass="20751">MSNRLTKQDWVAHGFEVLKTEGHGGLKADRMVKALKVSRGSFYWHFKDIDDFETCILEAWRTDITEAVIAELKTLPDGTEQIRELIQRVLTIPQGLEAAIRLWSGQSEKVARAVAEVDRLRIDYLTNVLEGLGLPPGVARPRAAILAWAYIGRSLSPAFADGVTEHAARDLSFALTTPEIARKDSAP</sequence>
<dbReference type="EMBL" id="JAPJZI010000001">
    <property type="protein sequence ID" value="MDA5400120.1"/>
    <property type="molecule type" value="Genomic_DNA"/>
</dbReference>
<proteinExistence type="predicted"/>
<dbReference type="Gene3D" id="1.10.357.10">
    <property type="entry name" value="Tetracycline Repressor, domain 2"/>
    <property type="match status" value="1"/>
</dbReference>
<name>A0A9X3ZJ16_9HYPH</name>
<comment type="caution">
    <text evidence="1">The sequence shown here is derived from an EMBL/GenBank/DDBJ whole genome shotgun (WGS) entry which is preliminary data.</text>
</comment>
<evidence type="ECO:0000313" key="2">
    <source>
        <dbReference type="Proteomes" id="UP001151234"/>
    </source>
</evidence>
<evidence type="ECO:0000313" key="1">
    <source>
        <dbReference type="EMBL" id="MDA5400120.1"/>
    </source>
</evidence>
<organism evidence="1 2">
    <name type="scientific">Hoeflea prorocentri</name>
    <dbReference type="NCBI Taxonomy" id="1922333"/>
    <lineage>
        <taxon>Bacteria</taxon>
        <taxon>Pseudomonadati</taxon>
        <taxon>Pseudomonadota</taxon>
        <taxon>Alphaproteobacteria</taxon>
        <taxon>Hyphomicrobiales</taxon>
        <taxon>Rhizobiaceae</taxon>
        <taxon>Hoeflea</taxon>
    </lineage>
</organism>
<dbReference type="RefSeq" id="WP_267991526.1">
    <property type="nucleotide sequence ID" value="NZ_JAPJZI010000001.1"/>
</dbReference>
<reference evidence="1" key="1">
    <citation type="submission" date="2022-11" db="EMBL/GenBank/DDBJ databases">
        <title>Draft genome sequence of Hoeflea poritis E7-10 and Hoeflea prorocentri PM5-8, separated from scleractinian coral Porites lutea and marine dinoflagellate.</title>
        <authorList>
            <person name="Zhang G."/>
            <person name="Wei Q."/>
            <person name="Cai L."/>
        </authorList>
    </citation>
    <scope>NUCLEOTIDE SEQUENCE</scope>
    <source>
        <strain evidence="1">PM5-8</strain>
    </source>
</reference>
<keyword evidence="2" id="KW-1185">Reference proteome</keyword>
<protein>
    <submittedName>
        <fullName evidence="1">TetR/AcrR family transcriptional regulator</fullName>
    </submittedName>
</protein>
<dbReference type="AlphaFoldDB" id="A0A9X3ZJ16"/>
<dbReference type="InterPro" id="IPR009057">
    <property type="entry name" value="Homeodomain-like_sf"/>
</dbReference>